<dbReference type="NCBIfam" id="TIGR00152">
    <property type="entry name" value="dephospho-CoA kinase"/>
    <property type="match status" value="1"/>
</dbReference>
<dbReference type="GO" id="GO:0015937">
    <property type="term" value="P:coenzyme A biosynthetic process"/>
    <property type="evidence" value="ECO:0007669"/>
    <property type="project" value="InterPro"/>
</dbReference>
<dbReference type="Gene3D" id="3.40.50.300">
    <property type="entry name" value="P-loop containing nucleotide triphosphate hydrolases"/>
    <property type="match status" value="1"/>
</dbReference>
<accession>A0AA36C4W0</accession>
<dbReference type="PANTHER" id="PTHR10695">
    <property type="entry name" value="DEPHOSPHO-COA KINASE-RELATED"/>
    <property type="match status" value="1"/>
</dbReference>
<dbReference type="InterPro" id="IPR027417">
    <property type="entry name" value="P-loop_NTPase"/>
</dbReference>
<evidence type="ECO:0000313" key="3">
    <source>
        <dbReference type="EMBL" id="CAJ0557836.1"/>
    </source>
</evidence>
<dbReference type="CDD" id="cd02022">
    <property type="entry name" value="DPCK"/>
    <property type="match status" value="1"/>
</dbReference>
<name>A0AA36C4W0_9BILA</name>
<evidence type="ECO:0000256" key="1">
    <source>
        <dbReference type="ARBA" id="ARBA00022741"/>
    </source>
</evidence>
<dbReference type="GO" id="GO:0005524">
    <property type="term" value="F:ATP binding"/>
    <property type="evidence" value="ECO:0007669"/>
    <property type="project" value="UniProtKB-KW"/>
</dbReference>
<dbReference type="GO" id="GO:0004140">
    <property type="term" value="F:dephospho-CoA kinase activity"/>
    <property type="evidence" value="ECO:0007669"/>
    <property type="project" value="InterPro"/>
</dbReference>
<keyword evidence="1" id="KW-0547">Nucleotide-binding</keyword>
<sequence length="237" mass="27007">MHTIFLTGGIASGTSAVSEVFQERGIPVIDADVIARKVVKPGTSAHARLRAEFGPAFFDAHGNLLRKKLADVVFEDVEKRRRLNAITHPAVRWEIAKQYLQALFQGANLCLLDIPLLFESDVWKWWPLSTVCLVHCSPGQQMERLMARDGCTREQAGARINAQMPIEEQKLRAELLIDNSGRREELVEKAVTIIDRYERSLVPFYVRGVFFLLLLTPVWYFLNLKILCLLNFVIFLL</sequence>
<proteinExistence type="inferred from homology"/>
<dbReference type="SUPFAM" id="SSF52540">
    <property type="entry name" value="P-loop containing nucleoside triphosphate hydrolases"/>
    <property type="match status" value="1"/>
</dbReference>
<dbReference type="PANTHER" id="PTHR10695:SF46">
    <property type="entry name" value="BIFUNCTIONAL COENZYME A SYNTHASE-RELATED"/>
    <property type="match status" value="1"/>
</dbReference>
<feature type="non-terminal residue" evidence="3">
    <location>
        <position position="1"/>
    </location>
</feature>
<dbReference type="PROSITE" id="PS51219">
    <property type="entry name" value="DPCK"/>
    <property type="match status" value="1"/>
</dbReference>
<keyword evidence="2" id="KW-0067">ATP-binding</keyword>
<evidence type="ECO:0008006" key="5">
    <source>
        <dbReference type="Google" id="ProtNLM"/>
    </source>
</evidence>
<keyword evidence="4" id="KW-1185">Reference proteome</keyword>
<dbReference type="Proteomes" id="UP001177023">
    <property type="component" value="Unassembled WGS sequence"/>
</dbReference>
<dbReference type="InterPro" id="IPR001977">
    <property type="entry name" value="Depp_CoAkinase"/>
</dbReference>
<dbReference type="AlphaFoldDB" id="A0AA36C4W0"/>
<reference evidence="3" key="1">
    <citation type="submission" date="2023-06" db="EMBL/GenBank/DDBJ databases">
        <authorList>
            <person name="Delattre M."/>
        </authorList>
    </citation>
    <scope>NUCLEOTIDE SEQUENCE</scope>
    <source>
        <strain evidence="3">AF72</strain>
    </source>
</reference>
<gene>
    <name evidence="3" type="ORF">MSPICULIGERA_LOCUS586</name>
</gene>
<evidence type="ECO:0000256" key="2">
    <source>
        <dbReference type="ARBA" id="ARBA00022840"/>
    </source>
</evidence>
<dbReference type="EMBL" id="CATQJA010000122">
    <property type="protein sequence ID" value="CAJ0557836.1"/>
    <property type="molecule type" value="Genomic_DNA"/>
</dbReference>
<protein>
    <recommendedName>
        <fullName evidence="5">Dephospho-CoA kinase</fullName>
    </recommendedName>
</protein>
<dbReference type="HAMAP" id="MF_00376">
    <property type="entry name" value="Dephospho_CoA_kinase"/>
    <property type="match status" value="1"/>
</dbReference>
<organism evidence="3 4">
    <name type="scientific">Mesorhabditis spiculigera</name>
    <dbReference type="NCBI Taxonomy" id="96644"/>
    <lineage>
        <taxon>Eukaryota</taxon>
        <taxon>Metazoa</taxon>
        <taxon>Ecdysozoa</taxon>
        <taxon>Nematoda</taxon>
        <taxon>Chromadorea</taxon>
        <taxon>Rhabditida</taxon>
        <taxon>Rhabditina</taxon>
        <taxon>Rhabditomorpha</taxon>
        <taxon>Rhabditoidea</taxon>
        <taxon>Rhabditidae</taxon>
        <taxon>Mesorhabditinae</taxon>
        <taxon>Mesorhabditis</taxon>
    </lineage>
</organism>
<dbReference type="Pfam" id="PF01121">
    <property type="entry name" value="CoaE"/>
    <property type="match status" value="1"/>
</dbReference>
<evidence type="ECO:0000313" key="4">
    <source>
        <dbReference type="Proteomes" id="UP001177023"/>
    </source>
</evidence>
<comment type="caution">
    <text evidence="3">The sequence shown here is derived from an EMBL/GenBank/DDBJ whole genome shotgun (WGS) entry which is preliminary data.</text>
</comment>